<evidence type="ECO:0000313" key="8">
    <source>
        <dbReference type="Proteomes" id="UP000242418"/>
    </source>
</evidence>
<dbReference type="SUPFAM" id="SSF53041">
    <property type="entry name" value="Resolvase-like"/>
    <property type="match status" value="1"/>
</dbReference>
<gene>
    <name evidence="7" type="ORF">SAMN05216370_0077</name>
</gene>
<dbReference type="RefSeq" id="WP_090256255.1">
    <property type="nucleotide sequence ID" value="NZ_FMTL01000011.1"/>
</dbReference>
<evidence type="ECO:0000259" key="6">
    <source>
        <dbReference type="PROSITE" id="PS51736"/>
    </source>
</evidence>
<evidence type="ECO:0000313" key="7">
    <source>
        <dbReference type="EMBL" id="SCW89754.1"/>
    </source>
</evidence>
<dbReference type="EMBL" id="FMTL01000011">
    <property type="protein sequence ID" value="SCW89754.1"/>
    <property type="molecule type" value="Genomic_DNA"/>
</dbReference>
<feature type="domain" description="Resolvase/invertase-type recombinase catalytic" evidence="6">
    <location>
        <begin position="2"/>
        <end position="156"/>
    </location>
</feature>
<protein>
    <submittedName>
        <fullName evidence="7">Site-specific DNA recombinase</fullName>
    </submittedName>
</protein>
<dbReference type="AlphaFoldDB" id="A0AB37ZDJ5"/>
<keyword evidence="8" id="KW-1185">Reference proteome</keyword>
<reference evidence="7 8" key="1">
    <citation type="submission" date="2016-10" db="EMBL/GenBank/DDBJ databases">
        <authorList>
            <person name="Varghese N."/>
            <person name="Submissions S."/>
        </authorList>
    </citation>
    <scope>NUCLEOTIDE SEQUENCE [LARGE SCALE GENOMIC DNA]</scope>
    <source>
        <strain evidence="7 8">DSM 17833</strain>
    </source>
</reference>
<dbReference type="InterPro" id="IPR036162">
    <property type="entry name" value="Resolvase-like_N_sf"/>
</dbReference>
<dbReference type="SMART" id="SM00857">
    <property type="entry name" value="Resolvase"/>
    <property type="match status" value="1"/>
</dbReference>
<accession>A0AB37ZDJ5</accession>
<comment type="caution">
    <text evidence="7">The sequence shown here is derived from an EMBL/GenBank/DDBJ whole genome shotgun (WGS) entry which is preliminary data.</text>
</comment>
<evidence type="ECO:0000256" key="4">
    <source>
        <dbReference type="PIRSR" id="PIRSR606118-50"/>
    </source>
</evidence>
<dbReference type="GO" id="GO:0000150">
    <property type="term" value="F:DNA strand exchange activity"/>
    <property type="evidence" value="ECO:0007669"/>
    <property type="project" value="InterPro"/>
</dbReference>
<name>A0AB37ZDJ5_9PSED</name>
<dbReference type="InterPro" id="IPR006118">
    <property type="entry name" value="Recombinase_CS"/>
</dbReference>
<evidence type="ECO:0000256" key="1">
    <source>
        <dbReference type="ARBA" id="ARBA00022908"/>
    </source>
</evidence>
<dbReference type="PANTHER" id="PTHR30461">
    <property type="entry name" value="DNA-INVERTASE FROM LAMBDOID PROPHAGE"/>
    <property type="match status" value="1"/>
</dbReference>
<evidence type="ECO:0000256" key="3">
    <source>
        <dbReference type="ARBA" id="ARBA00023172"/>
    </source>
</evidence>
<evidence type="ECO:0000256" key="2">
    <source>
        <dbReference type="ARBA" id="ARBA00023125"/>
    </source>
</evidence>
<keyword evidence="1" id="KW-0229">DNA integration</keyword>
<sequence>MIIRAYLRASTRDQDANRAREQLKSFAIEHGARVTTYYVENASGASIERAELQRLLAEAGEGDILLVESIDRLSRLPQPMWEALKRQIGQAGLQVVAVDLPVTHAALKPATEGTEAWLQKAVAQMLVEFMAAFSRKDYEQRRARQAQGIAEAKKAGRLRPRQPNLKLYAKIIEARKTHSIRATAQMLNTSKGTVERAQAWAREALQQEGTQV</sequence>
<dbReference type="PROSITE" id="PS00397">
    <property type="entry name" value="RECOMBINASES_1"/>
    <property type="match status" value="1"/>
</dbReference>
<dbReference type="Proteomes" id="UP000242418">
    <property type="component" value="Unassembled WGS sequence"/>
</dbReference>
<dbReference type="PROSITE" id="PS00398">
    <property type="entry name" value="RECOMBINASES_2"/>
    <property type="match status" value="1"/>
</dbReference>
<dbReference type="PANTHER" id="PTHR30461:SF25">
    <property type="entry name" value="RESOLVASE-RELATED"/>
    <property type="match status" value="1"/>
</dbReference>
<dbReference type="Gene3D" id="3.40.50.1390">
    <property type="entry name" value="Resolvase, N-terminal catalytic domain"/>
    <property type="match status" value="1"/>
</dbReference>
<dbReference type="InterPro" id="IPR050639">
    <property type="entry name" value="SSR_resolvase"/>
</dbReference>
<keyword evidence="2" id="KW-0238">DNA-binding</keyword>
<dbReference type="InterPro" id="IPR006119">
    <property type="entry name" value="Resolv_N"/>
</dbReference>
<feature type="active site" description="O-(5'-phospho-DNA)-serine intermediate" evidence="4 5">
    <location>
        <position position="10"/>
    </location>
</feature>
<dbReference type="GO" id="GO:0003677">
    <property type="term" value="F:DNA binding"/>
    <property type="evidence" value="ECO:0007669"/>
    <property type="project" value="UniProtKB-KW"/>
</dbReference>
<proteinExistence type="predicted"/>
<dbReference type="Pfam" id="PF00239">
    <property type="entry name" value="Resolvase"/>
    <property type="match status" value="1"/>
</dbReference>
<evidence type="ECO:0000256" key="5">
    <source>
        <dbReference type="PROSITE-ProRule" id="PRU10137"/>
    </source>
</evidence>
<dbReference type="PROSITE" id="PS51736">
    <property type="entry name" value="RECOMBINASES_3"/>
    <property type="match status" value="1"/>
</dbReference>
<dbReference type="GO" id="GO:0015074">
    <property type="term" value="P:DNA integration"/>
    <property type="evidence" value="ECO:0007669"/>
    <property type="project" value="UniProtKB-KW"/>
</dbReference>
<keyword evidence="3" id="KW-0233">DNA recombination</keyword>
<organism evidence="7 8">
    <name type="scientific">Pseudomonas peli</name>
    <dbReference type="NCBI Taxonomy" id="592361"/>
    <lineage>
        <taxon>Bacteria</taxon>
        <taxon>Pseudomonadati</taxon>
        <taxon>Pseudomonadota</taxon>
        <taxon>Gammaproteobacteria</taxon>
        <taxon>Pseudomonadales</taxon>
        <taxon>Pseudomonadaceae</taxon>
        <taxon>Pseudomonas</taxon>
    </lineage>
</organism>